<proteinExistence type="predicted"/>
<keyword evidence="3" id="KW-1185">Reference proteome</keyword>
<sequence>MVSSLILRLARSCVIPVGCAVALSAPAVSLRAQGVITGNQTTAAVVETVDPDSHTVLLRDHNGGLISVVIPTQAHALPHLQPGDQINLRFFQTMDAEISQPGSPLPESTVSTARGYVRHHPHGTMVSTRRQRVHLLAIDPVKHVVTFSDADGATRTVTLHTKAMQALLGTLKVGDDVDVTTRDAVSFEVMNRTVTPDATVTEQNGQIAPPPATH</sequence>
<reference evidence="2 3" key="1">
    <citation type="submission" date="2020-06" db="EMBL/GenBank/DDBJ databases">
        <title>Description of novel acetic acid bacteria.</title>
        <authorList>
            <person name="Sombolestani A."/>
        </authorList>
    </citation>
    <scope>NUCLEOTIDE SEQUENCE [LARGE SCALE GENOMIC DNA]</scope>
    <source>
        <strain evidence="2 3">LMG 27010</strain>
    </source>
</reference>
<dbReference type="AlphaFoldDB" id="A0A850P5N3"/>
<evidence type="ECO:0000313" key="2">
    <source>
        <dbReference type="EMBL" id="NVN39955.1"/>
    </source>
</evidence>
<protein>
    <submittedName>
        <fullName evidence="2">Preprotein translocase subunit YajC</fullName>
    </submittedName>
</protein>
<gene>
    <name evidence="2" type="ORF">HUK82_05180</name>
</gene>
<dbReference type="RefSeq" id="WP_176612930.1">
    <property type="nucleotide sequence ID" value="NZ_JABXXR010000022.1"/>
</dbReference>
<keyword evidence="1" id="KW-0732">Signal</keyword>
<accession>A0A850P5N3</accession>
<name>A0A850P5N3_9PROT</name>
<organism evidence="2 3">
    <name type="scientific">Ameyamaea chiangmaiensis</name>
    <dbReference type="NCBI Taxonomy" id="442969"/>
    <lineage>
        <taxon>Bacteria</taxon>
        <taxon>Pseudomonadati</taxon>
        <taxon>Pseudomonadota</taxon>
        <taxon>Alphaproteobacteria</taxon>
        <taxon>Acetobacterales</taxon>
        <taxon>Acetobacteraceae</taxon>
        <taxon>Ameyamaea</taxon>
    </lineage>
</organism>
<feature type="chain" id="PRO_5032290659" evidence="1">
    <location>
        <begin position="28"/>
        <end position="214"/>
    </location>
</feature>
<dbReference type="Proteomes" id="UP000585665">
    <property type="component" value="Unassembled WGS sequence"/>
</dbReference>
<evidence type="ECO:0000313" key="3">
    <source>
        <dbReference type="Proteomes" id="UP000585665"/>
    </source>
</evidence>
<comment type="caution">
    <text evidence="2">The sequence shown here is derived from an EMBL/GenBank/DDBJ whole genome shotgun (WGS) entry which is preliminary data.</text>
</comment>
<evidence type="ECO:0000256" key="1">
    <source>
        <dbReference type="SAM" id="SignalP"/>
    </source>
</evidence>
<feature type="signal peptide" evidence="1">
    <location>
        <begin position="1"/>
        <end position="27"/>
    </location>
</feature>
<dbReference type="EMBL" id="JABXXR010000022">
    <property type="protein sequence ID" value="NVN39955.1"/>
    <property type="molecule type" value="Genomic_DNA"/>
</dbReference>